<keyword evidence="5" id="KW-0863">Zinc-finger</keyword>
<dbReference type="OrthoDB" id="4726at2759"/>
<sequence length="704" mass="77811">MGEGLFSSEPISLRMDRRSPEAVRLREAVSKKLLDFLGNYSDDVLAEYIVVLVCNGKHQNQARDDLQAFLGEESGAFVAWLWDYLSKEFILKANRDLADPEAKVTTNHSKSLDRENISSILANHDAQSIGPPKTKNGSLELPTCSTTSEYVKPFQLSERLQPCPPNLDERSTEVNMERFKPQETALQKSFGSKSGNFTAAAKNMLSSITSSHEVSPVGNQSLHYELQHRKIPKNASSTVPSQRLPEPKTEQTAICLRSVIAEEHQLRTSSTRDFAETRLPSAAMDDLSHQTVRLRGNVWDRLGRPHVEDKQPIQRELSDHLDLIESGKLDHREEPPNPRLTRISSVASTTSSLNKHSYAVDRGDAEGVSDKLSGECRTSDKMVDGSTLKRKREMGELNTNNGSSCKENYLQDKGHYQHERHSILVNQNCQQSVNKFARVAESDAKFCLINPAYTGQDSKASVVSQSQVNKNLMISTTENLVPVSTTLPTNSKSQSKTDSGKTNQKPVQEDVLAVKLRLHQIEMDMLKLRSKQAARSTDGKQNVSSVLQNLSEEGIDSRTVLVANVHFAATRESLISHFGKCGTIAKVIMLTDAVTALPKGAAYIVFANKESVDKAISLSGTSFFSRILKVIRKVEVPPDFLVPSQPTLKQPQPSYPQPSYGKIPMQKPYTSSHLQWRRDQRSGSGGESSLTPSSNGLGSSNSGN</sequence>
<keyword evidence="7" id="KW-0539">Nucleus</keyword>
<dbReference type="Gene3D" id="3.30.70.330">
    <property type="match status" value="1"/>
</dbReference>
<dbReference type="Gene3D" id="1.20.1390.10">
    <property type="entry name" value="PWI domain"/>
    <property type="match status" value="1"/>
</dbReference>
<dbReference type="SUPFAM" id="SSF54928">
    <property type="entry name" value="RNA-binding domain, RBD"/>
    <property type="match status" value="1"/>
</dbReference>
<keyword evidence="3" id="KW-0479">Metal-binding</keyword>
<evidence type="ECO:0000256" key="9">
    <source>
        <dbReference type="SAM" id="MobiDB-lite"/>
    </source>
</evidence>
<comment type="caution">
    <text evidence="11">The sequence shown here is derived from an EMBL/GenBank/DDBJ whole genome shotgun (WGS) entry which is preliminary data.</text>
</comment>
<feature type="region of interest" description="Disordered" evidence="9">
    <location>
        <begin position="483"/>
        <end position="506"/>
    </location>
</feature>
<organism evidence="11 12">
    <name type="scientific">Dendrobium nobile</name>
    <name type="common">Orchid</name>
    <dbReference type="NCBI Taxonomy" id="94219"/>
    <lineage>
        <taxon>Eukaryota</taxon>
        <taxon>Viridiplantae</taxon>
        <taxon>Streptophyta</taxon>
        <taxon>Embryophyta</taxon>
        <taxon>Tracheophyta</taxon>
        <taxon>Spermatophyta</taxon>
        <taxon>Magnoliopsida</taxon>
        <taxon>Liliopsida</taxon>
        <taxon>Asparagales</taxon>
        <taxon>Orchidaceae</taxon>
        <taxon>Epidendroideae</taxon>
        <taxon>Malaxideae</taxon>
        <taxon>Dendrobiinae</taxon>
        <taxon>Dendrobium</taxon>
    </lineage>
</organism>
<keyword evidence="8" id="KW-0694">RNA-binding</keyword>
<reference evidence="11" key="1">
    <citation type="journal article" date="2022" name="Front. Genet.">
        <title>Chromosome-Scale Assembly of the Dendrobium nobile Genome Provides Insights Into the Molecular Mechanism of the Biosynthesis of the Medicinal Active Ingredient of Dendrobium.</title>
        <authorList>
            <person name="Xu Q."/>
            <person name="Niu S.-C."/>
            <person name="Li K.-L."/>
            <person name="Zheng P.-J."/>
            <person name="Zhang X.-J."/>
            <person name="Jia Y."/>
            <person name="Liu Y."/>
            <person name="Niu Y.-X."/>
            <person name="Yu L.-H."/>
            <person name="Chen D.-F."/>
            <person name="Zhang G.-Q."/>
        </authorList>
    </citation>
    <scope>NUCLEOTIDE SEQUENCE</scope>
    <source>
        <tissue evidence="11">Leaf</tissue>
    </source>
</reference>
<accession>A0A8T3B764</accession>
<evidence type="ECO:0000256" key="1">
    <source>
        <dbReference type="ARBA" id="ARBA00004123"/>
    </source>
</evidence>
<dbReference type="InterPro" id="IPR012677">
    <property type="entry name" value="Nucleotide-bd_a/b_plait_sf"/>
</dbReference>
<dbReference type="PROSITE" id="PS50102">
    <property type="entry name" value="RRM"/>
    <property type="match status" value="1"/>
</dbReference>
<dbReference type="InterPro" id="IPR000504">
    <property type="entry name" value="RRM_dom"/>
</dbReference>
<dbReference type="SMR" id="A0A8T3B764"/>
<evidence type="ECO:0000256" key="5">
    <source>
        <dbReference type="ARBA" id="ARBA00022771"/>
    </source>
</evidence>
<dbReference type="AlphaFoldDB" id="A0A8T3B764"/>
<evidence type="ECO:0000313" key="11">
    <source>
        <dbReference type="EMBL" id="KAI0504609.1"/>
    </source>
</evidence>
<name>A0A8T3B764_DENNO</name>
<evidence type="ECO:0000256" key="4">
    <source>
        <dbReference type="ARBA" id="ARBA00022737"/>
    </source>
</evidence>
<evidence type="ECO:0000256" key="3">
    <source>
        <dbReference type="ARBA" id="ARBA00022723"/>
    </source>
</evidence>
<dbReference type="GO" id="GO:0005634">
    <property type="term" value="C:nucleus"/>
    <property type="evidence" value="ECO:0007669"/>
    <property type="project" value="UniProtKB-SubCell"/>
</dbReference>
<dbReference type="GO" id="GO:0043488">
    <property type="term" value="P:regulation of mRNA stability"/>
    <property type="evidence" value="ECO:0007669"/>
    <property type="project" value="InterPro"/>
</dbReference>
<dbReference type="InterPro" id="IPR002483">
    <property type="entry name" value="PWI_dom"/>
</dbReference>
<feature type="region of interest" description="Disordered" evidence="9">
    <location>
        <begin position="643"/>
        <end position="704"/>
    </location>
</feature>
<dbReference type="Pfam" id="PF01480">
    <property type="entry name" value="PWI"/>
    <property type="match status" value="1"/>
</dbReference>
<evidence type="ECO:0000313" key="12">
    <source>
        <dbReference type="Proteomes" id="UP000829196"/>
    </source>
</evidence>
<evidence type="ECO:0000256" key="2">
    <source>
        <dbReference type="ARBA" id="ARBA00008423"/>
    </source>
</evidence>
<dbReference type="Proteomes" id="UP000829196">
    <property type="component" value="Unassembled WGS sequence"/>
</dbReference>
<evidence type="ECO:0000256" key="8">
    <source>
        <dbReference type="PROSITE-ProRule" id="PRU00176"/>
    </source>
</evidence>
<dbReference type="GO" id="GO:0008270">
    <property type="term" value="F:zinc ion binding"/>
    <property type="evidence" value="ECO:0007669"/>
    <property type="project" value="UniProtKB-KW"/>
</dbReference>
<evidence type="ECO:0000256" key="6">
    <source>
        <dbReference type="ARBA" id="ARBA00022833"/>
    </source>
</evidence>
<proteinExistence type="inferred from homology"/>
<dbReference type="EMBL" id="JAGYWB010000011">
    <property type="protein sequence ID" value="KAI0504609.1"/>
    <property type="molecule type" value="Genomic_DNA"/>
</dbReference>
<keyword evidence="12" id="KW-1185">Reference proteome</keyword>
<comment type="similarity">
    <text evidence="2">Belongs to the ZC3H14 family.</text>
</comment>
<dbReference type="Pfam" id="PF00076">
    <property type="entry name" value="RRM_1"/>
    <property type="match status" value="1"/>
</dbReference>
<dbReference type="PANTHER" id="PTHR14738:SF29">
    <property type="entry name" value="ZINC FINGER CCCH DOMAIN-CONTAINING PROTEIN 14"/>
    <property type="match status" value="1"/>
</dbReference>
<keyword evidence="6" id="KW-0862">Zinc</keyword>
<dbReference type="PANTHER" id="PTHR14738">
    <property type="entry name" value="ZINC FINGER CCCH DOMAIN-CONTAINING PROTEIN 14"/>
    <property type="match status" value="1"/>
</dbReference>
<dbReference type="InterPro" id="IPR035979">
    <property type="entry name" value="RBD_domain_sf"/>
</dbReference>
<dbReference type="SMART" id="SM00360">
    <property type="entry name" value="RRM"/>
    <property type="match status" value="1"/>
</dbReference>
<dbReference type="InterPro" id="IPR040366">
    <property type="entry name" value="Nab2/ZC3H14"/>
</dbReference>
<keyword evidence="4" id="KW-0677">Repeat</keyword>
<feature type="domain" description="RRM" evidence="10">
    <location>
        <begin position="558"/>
        <end position="635"/>
    </location>
</feature>
<gene>
    <name evidence="11" type="ORF">KFK09_015561</name>
</gene>
<protein>
    <recommendedName>
        <fullName evidence="10">RRM domain-containing protein</fullName>
    </recommendedName>
</protein>
<feature type="compositionally biased region" description="Low complexity" evidence="9">
    <location>
        <begin position="688"/>
        <end position="704"/>
    </location>
</feature>
<evidence type="ECO:0000259" key="10">
    <source>
        <dbReference type="PROSITE" id="PS50102"/>
    </source>
</evidence>
<evidence type="ECO:0000256" key="7">
    <source>
        <dbReference type="ARBA" id="ARBA00023242"/>
    </source>
</evidence>
<dbReference type="GO" id="GO:0008143">
    <property type="term" value="F:poly(A) binding"/>
    <property type="evidence" value="ECO:0007669"/>
    <property type="project" value="InterPro"/>
</dbReference>
<dbReference type="GO" id="GO:0005737">
    <property type="term" value="C:cytoplasm"/>
    <property type="evidence" value="ECO:0007669"/>
    <property type="project" value="TreeGrafter"/>
</dbReference>
<comment type="subcellular location">
    <subcellularLocation>
        <location evidence="1">Nucleus</location>
    </subcellularLocation>
</comment>